<dbReference type="AlphaFoldDB" id="A0A2G9RDZ4"/>
<dbReference type="InterPro" id="IPR011009">
    <property type="entry name" value="Kinase-like_dom_sf"/>
</dbReference>
<dbReference type="InterPro" id="IPR001245">
    <property type="entry name" value="Ser-Thr/Tyr_kinase_cat_dom"/>
</dbReference>
<dbReference type="Pfam" id="PF07714">
    <property type="entry name" value="PK_Tyr_Ser-Thr"/>
    <property type="match status" value="1"/>
</dbReference>
<dbReference type="GO" id="GO:0043235">
    <property type="term" value="C:receptor complex"/>
    <property type="evidence" value="ECO:0007669"/>
    <property type="project" value="TreeGrafter"/>
</dbReference>
<dbReference type="InterPro" id="IPR020635">
    <property type="entry name" value="Tyr_kinase_cat_dom"/>
</dbReference>
<evidence type="ECO:0000256" key="5">
    <source>
        <dbReference type="ARBA" id="ARBA00023137"/>
    </source>
</evidence>
<dbReference type="GO" id="GO:0007399">
    <property type="term" value="P:nervous system development"/>
    <property type="evidence" value="ECO:0007669"/>
    <property type="project" value="TreeGrafter"/>
</dbReference>
<dbReference type="GO" id="GO:0004714">
    <property type="term" value="F:transmembrane receptor protein tyrosine kinase activity"/>
    <property type="evidence" value="ECO:0007669"/>
    <property type="project" value="TreeGrafter"/>
</dbReference>
<protein>
    <recommendedName>
        <fullName evidence="7">Protein kinase domain-containing protein</fullName>
    </recommendedName>
</protein>
<dbReference type="SUPFAM" id="SSF56112">
    <property type="entry name" value="Protein kinase-like (PK-like)"/>
    <property type="match status" value="1"/>
</dbReference>
<dbReference type="GO" id="GO:0016477">
    <property type="term" value="P:cell migration"/>
    <property type="evidence" value="ECO:0007669"/>
    <property type="project" value="TreeGrafter"/>
</dbReference>
<keyword evidence="4" id="KW-0067">ATP-binding</keyword>
<organism evidence="8 9">
    <name type="scientific">Aquarana catesbeiana</name>
    <name type="common">American bullfrog</name>
    <name type="synonym">Rana catesbeiana</name>
    <dbReference type="NCBI Taxonomy" id="8400"/>
    <lineage>
        <taxon>Eukaryota</taxon>
        <taxon>Metazoa</taxon>
        <taxon>Chordata</taxon>
        <taxon>Craniata</taxon>
        <taxon>Vertebrata</taxon>
        <taxon>Euteleostomi</taxon>
        <taxon>Amphibia</taxon>
        <taxon>Batrachia</taxon>
        <taxon>Anura</taxon>
        <taxon>Neobatrachia</taxon>
        <taxon>Ranoidea</taxon>
        <taxon>Ranidae</taxon>
        <taxon>Aquarana</taxon>
    </lineage>
</organism>
<evidence type="ECO:0000313" key="9">
    <source>
        <dbReference type="Proteomes" id="UP000228934"/>
    </source>
</evidence>
<accession>A0A2G9RDZ4</accession>
<proteinExistence type="predicted"/>
<dbReference type="GO" id="GO:0005524">
    <property type="term" value="F:ATP binding"/>
    <property type="evidence" value="ECO:0007669"/>
    <property type="project" value="UniProtKB-KW"/>
</dbReference>
<reference evidence="9" key="1">
    <citation type="journal article" date="2017" name="Nat. Commun.">
        <title>The North American bullfrog draft genome provides insight into hormonal regulation of long noncoding RNA.</title>
        <authorList>
            <person name="Hammond S.A."/>
            <person name="Warren R.L."/>
            <person name="Vandervalk B.P."/>
            <person name="Kucuk E."/>
            <person name="Khan H."/>
            <person name="Gibb E.A."/>
            <person name="Pandoh P."/>
            <person name="Kirk H."/>
            <person name="Zhao Y."/>
            <person name="Jones M."/>
            <person name="Mungall A.J."/>
            <person name="Coope R."/>
            <person name="Pleasance S."/>
            <person name="Moore R.A."/>
            <person name="Holt R.A."/>
            <person name="Round J.M."/>
            <person name="Ohora S."/>
            <person name="Walle B.V."/>
            <person name="Veldhoen N."/>
            <person name="Helbing C.C."/>
            <person name="Birol I."/>
        </authorList>
    </citation>
    <scope>NUCLEOTIDE SEQUENCE [LARGE SCALE GENOMIC DNA]</scope>
</reference>
<dbReference type="InterPro" id="IPR008266">
    <property type="entry name" value="Tyr_kinase_AS"/>
</dbReference>
<name>A0A2G9RDZ4_AQUCT</name>
<keyword evidence="2" id="KW-0547">Nucleotide-binding</keyword>
<evidence type="ECO:0000313" key="8">
    <source>
        <dbReference type="EMBL" id="PIO26106.1"/>
    </source>
</evidence>
<keyword evidence="1" id="KW-0808">Transferase</keyword>
<evidence type="ECO:0000256" key="4">
    <source>
        <dbReference type="ARBA" id="ARBA00022840"/>
    </source>
</evidence>
<dbReference type="PANTHER" id="PTHR24416:SF564">
    <property type="entry name" value="MACROPHAGE-STIMULATING PROTEIN RECEPTOR"/>
    <property type="match status" value="1"/>
</dbReference>
<dbReference type="EMBL" id="KV948558">
    <property type="protein sequence ID" value="PIO26106.1"/>
    <property type="molecule type" value="Genomic_DNA"/>
</dbReference>
<dbReference type="Proteomes" id="UP000228934">
    <property type="component" value="Unassembled WGS sequence"/>
</dbReference>
<dbReference type="PROSITE" id="PS00109">
    <property type="entry name" value="PROTEIN_KINASE_TYR"/>
    <property type="match status" value="1"/>
</dbReference>
<dbReference type="GO" id="GO:0006909">
    <property type="term" value="P:phagocytosis"/>
    <property type="evidence" value="ECO:0007669"/>
    <property type="project" value="TreeGrafter"/>
</dbReference>
<keyword evidence="3" id="KW-0418">Kinase</keyword>
<dbReference type="PRINTS" id="PR00109">
    <property type="entry name" value="TYRKINASE"/>
</dbReference>
<feature type="domain" description="Protein kinase" evidence="7">
    <location>
        <begin position="1"/>
        <end position="211"/>
    </location>
</feature>
<dbReference type="PANTHER" id="PTHR24416">
    <property type="entry name" value="TYROSINE-PROTEIN KINASE RECEPTOR"/>
    <property type="match status" value="1"/>
</dbReference>
<evidence type="ECO:0000256" key="6">
    <source>
        <dbReference type="ARBA" id="ARBA00023170"/>
    </source>
</evidence>
<evidence type="ECO:0000256" key="3">
    <source>
        <dbReference type="ARBA" id="ARBA00022777"/>
    </source>
</evidence>
<dbReference type="Gene3D" id="3.30.200.20">
    <property type="entry name" value="Phosphorylase Kinase, domain 1"/>
    <property type="match status" value="1"/>
</dbReference>
<evidence type="ECO:0000256" key="2">
    <source>
        <dbReference type="ARBA" id="ARBA00022741"/>
    </source>
</evidence>
<evidence type="ECO:0000256" key="1">
    <source>
        <dbReference type="ARBA" id="ARBA00022679"/>
    </source>
</evidence>
<evidence type="ECO:0000259" key="7">
    <source>
        <dbReference type="PROSITE" id="PS50011"/>
    </source>
</evidence>
<dbReference type="Gene3D" id="1.10.510.10">
    <property type="entry name" value="Transferase(Phosphotransferase) domain 1"/>
    <property type="match status" value="1"/>
</dbReference>
<dbReference type="GO" id="GO:0007169">
    <property type="term" value="P:cell surface receptor protein tyrosine kinase signaling pathway"/>
    <property type="evidence" value="ECO:0007669"/>
    <property type="project" value="TreeGrafter"/>
</dbReference>
<sequence>MMISERCVLIFLGITDVEEVVEFLREGILMKSFHHPHVLSLTGIFLPREGLPLVVLPYMSHGDLRHFIRSEDRNPTVKDLVGFGLQVSRGMEYLAQEKFVHRDLAARNCMLDDAYRVKVADFGLARDVFDKEYYSVRRHKNARLPVKWMALESLQTQKFTTKSDVWSFGVLLWELMTRGAPPYPDVDPYDITRYLYRGRRLPQPEYCPDTL</sequence>
<dbReference type="SMART" id="SM00219">
    <property type="entry name" value="TyrKc"/>
    <property type="match status" value="1"/>
</dbReference>
<dbReference type="GO" id="GO:0005886">
    <property type="term" value="C:plasma membrane"/>
    <property type="evidence" value="ECO:0007669"/>
    <property type="project" value="TreeGrafter"/>
</dbReference>
<dbReference type="InterPro" id="IPR000719">
    <property type="entry name" value="Prot_kinase_dom"/>
</dbReference>
<keyword evidence="6" id="KW-0675">Receptor</keyword>
<dbReference type="OrthoDB" id="9985181at2759"/>
<dbReference type="PROSITE" id="PS50011">
    <property type="entry name" value="PROTEIN_KINASE_DOM"/>
    <property type="match status" value="1"/>
</dbReference>
<keyword evidence="5" id="KW-0829">Tyrosine-protein kinase</keyword>
<dbReference type="InterPro" id="IPR050122">
    <property type="entry name" value="RTK"/>
</dbReference>
<keyword evidence="9" id="KW-1185">Reference proteome</keyword>
<gene>
    <name evidence="8" type="ORF">AB205_0042610</name>
</gene>
<dbReference type="FunFam" id="1.10.510.10:FF:000554">
    <property type="entry name" value="Predicted protein"/>
    <property type="match status" value="1"/>
</dbReference>